<keyword evidence="2" id="KW-1185">Reference proteome</keyword>
<organism evidence="1 2">
    <name type="scientific">Solanum tuberosum</name>
    <name type="common">Potato</name>
    <dbReference type="NCBI Taxonomy" id="4113"/>
    <lineage>
        <taxon>Eukaryota</taxon>
        <taxon>Viridiplantae</taxon>
        <taxon>Streptophyta</taxon>
        <taxon>Embryophyta</taxon>
        <taxon>Tracheophyta</taxon>
        <taxon>Spermatophyta</taxon>
        <taxon>Magnoliopsida</taxon>
        <taxon>eudicotyledons</taxon>
        <taxon>Gunneridae</taxon>
        <taxon>Pentapetalae</taxon>
        <taxon>asterids</taxon>
        <taxon>lamiids</taxon>
        <taxon>Solanales</taxon>
        <taxon>Solanaceae</taxon>
        <taxon>Solanoideae</taxon>
        <taxon>Solaneae</taxon>
        <taxon>Solanum</taxon>
    </lineage>
</organism>
<dbReference type="Proteomes" id="UP000826656">
    <property type="component" value="Unassembled WGS sequence"/>
</dbReference>
<comment type="caution">
    <text evidence="1">The sequence shown here is derived from an EMBL/GenBank/DDBJ whole genome shotgun (WGS) entry which is preliminary data.</text>
</comment>
<evidence type="ECO:0000313" key="2">
    <source>
        <dbReference type="Proteomes" id="UP000826656"/>
    </source>
</evidence>
<dbReference type="EMBL" id="JAIVGD010000026">
    <property type="protein sequence ID" value="KAH0740042.1"/>
    <property type="molecule type" value="Genomic_DNA"/>
</dbReference>
<accession>A0ABQ7U164</accession>
<proteinExistence type="predicted"/>
<reference evidence="1 2" key="1">
    <citation type="journal article" date="2021" name="bioRxiv">
        <title>Chromosome-scale and haplotype-resolved genome assembly of a tetraploid potato cultivar.</title>
        <authorList>
            <person name="Sun H."/>
            <person name="Jiao W.-B."/>
            <person name="Krause K."/>
            <person name="Campoy J.A."/>
            <person name="Goel M."/>
            <person name="Folz-Donahue K."/>
            <person name="Kukat C."/>
            <person name="Huettel B."/>
            <person name="Schneeberger K."/>
        </authorList>
    </citation>
    <scope>NUCLEOTIDE SEQUENCE [LARGE SCALE GENOMIC DNA]</scope>
    <source>
        <strain evidence="1">SolTubOtavaFocal</strain>
        <tissue evidence="1">Leaves</tissue>
    </source>
</reference>
<evidence type="ECO:0000313" key="1">
    <source>
        <dbReference type="EMBL" id="KAH0740042.1"/>
    </source>
</evidence>
<protein>
    <submittedName>
        <fullName evidence="1">Uncharacterized protein</fullName>
    </submittedName>
</protein>
<sequence length="100" mass="10756">MGYLFFLSTGCPALGYLDQRRRLPPCQIRRSHVDSTNQIAGCKTITHQSSYNNHAVFNYCNGVSDFGSPGLVALAAVEAGNFASSMVVYCSAQMAGSKLD</sequence>
<name>A0ABQ7U164_SOLTU</name>
<gene>
    <name evidence="1" type="ORF">KY290_033085</name>
</gene>